<dbReference type="SMART" id="SM00530">
    <property type="entry name" value="HTH_XRE"/>
    <property type="match status" value="1"/>
</dbReference>
<dbReference type="RefSeq" id="WP_380229208.1">
    <property type="nucleotide sequence ID" value="NZ_JBHSOF010000059.1"/>
</dbReference>
<dbReference type="EMBL" id="JBHSOF010000059">
    <property type="protein sequence ID" value="MFC5667541.1"/>
    <property type="molecule type" value="Genomic_DNA"/>
</dbReference>
<keyword evidence="3" id="KW-1185">Reference proteome</keyword>
<dbReference type="Gene3D" id="1.10.260.40">
    <property type="entry name" value="lambda repressor-like DNA-binding domains"/>
    <property type="match status" value="1"/>
</dbReference>
<gene>
    <name evidence="2" type="ORF">ACFP3U_31795</name>
</gene>
<dbReference type="CDD" id="cd00093">
    <property type="entry name" value="HTH_XRE"/>
    <property type="match status" value="1"/>
</dbReference>
<dbReference type="Pfam" id="PF19054">
    <property type="entry name" value="DUF5753"/>
    <property type="match status" value="1"/>
</dbReference>
<organism evidence="2 3">
    <name type="scientific">Kitasatospora misakiensis</name>
    <dbReference type="NCBI Taxonomy" id="67330"/>
    <lineage>
        <taxon>Bacteria</taxon>
        <taxon>Bacillati</taxon>
        <taxon>Actinomycetota</taxon>
        <taxon>Actinomycetes</taxon>
        <taxon>Kitasatosporales</taxon>
        <taxon>Streptomycetaceae</taxon>
        <taxon>Kitasatospora</taxon>
    </lineage>
</organism>
<proteinExistence type="predicted"/>
<dbReference type="Pfam" id="PF13560">
    <property type="entry name" value="HTH_31"/>
    <property type="match status" value="1"/>
</dbReference>
<sequence>MSTDFQQARIALGLRLRELRAEGGLTGRQLAEHLGWTQSKVSKLETGRQTATHEDLKAWAAGVGQPGTASELAARLRAFESHSRSWRRQLAAGHRPVQDTLTVEYERSTVMRAWEGSMIVGMLQTADYARHVFNAYVDLHQSPRDVEEAVRARVRRQESLYRPGKQYRILMWEAALRAQLCPPAVMAAQLDRLSGVIGLDTVTLGIVPFEAQLTLPPANGFWIYDERLVIVEDWHAELWLDETEHVALYSRVWERLAGAAVFGSDAHRVLTRCRRALGAA</sequence>
<dbReference type="SUPFAM" id="SSF47413">
    <property type="entry name" value="lambda repressor-like DNA-binding domains"/>
    <property type="match status" value="1"/>
</dbReference>
<name>A0ABW0XEN4_9ACTN</name>
<feature type="domain" description="HTH cro/C1-type" evidence="1">
    <location>
        <begin position="16"/>
        <end position="58"/>
    </location>
</feature>
<reference evidence="3" key="1">
    <citation type="journal article" date="2019" name="Int. J. Syst. Evol. Microbiol.">
        <title>The Global Catalogue of Microorganisms (GCM) 10K type strain sequencing project: providing services to taxonomists for standard genome sequencing and annotation.</title>
        <authorList>
            <consortium name="The Broad Institute Genomics Platform"/>
            <consortium name="The Broad Institute Genome Sequencing Center for Infectious Disease"/>
            <person name="Wu L."/>
            <person name="Ma J."/>
        </authorList>
    </citation>
    <scope>NUCLEOTIDE SEQUENCE [LARGE SCALE GENOMIC DNA]</scope>
    <source>
        <strain evidence="3">CGMCC 4.1437</strain>
    </source>
</reference>
<dbReference type="PROSITE" id="PS50943">
    <property type="entry name" value="HTH_CROC1"/>
    <property type="match status" value="1"/>
</dbReference>
<dbReference type="InterPro" id="IPR043917">
    <property type="entry name" value="DUF5753"/>
</dbReference>
<evidence type="ECO:0000313" key="3">
    <source>
        <dbReference type="Proteomes" id="UP001595975"/>
    </source>
</evidence>
<protein>
    <submittedName>
        <fullName evidence="2">Helix-turn-helix domain-containing protein</fullName>
    </submittedName>
</protein>
<dbReference type="Proteomes" id="UP001595975">
    <property type="component" value="Unassembled WGS sequence"/>
</dbReference>
<dbReference type="InterPro" id="IPR001387">
    <property type="entry name" value="Cro/C1-type_HTH"/>
</dbReference>
<dbReference type="InterPro" id="IPR010982">
    <property type="entry name" value="Lambda_DNA-bd_dom_sf"/>
</dbReference>
<accession>A0ABW0XEN4</accession>
<comment type="caution">
    <text evidence="2">The sequence shown here is derived from an EMBL/GenBank/DDBJ whole genome shotgun (WGS) entry which is preliminary data.</text>
</comment>
<evidence type="ECO:0000259" key="1">
    <source>
        <dbReference type="PROSITE" id="PS50943"/>
    </source>
</evidence>
<evidence type="ECO:0000313" key="2">
    <source>
        <dbReference type="EMBL" id="MFC5667541.1"/>
    </source>
</evidence>